<sequence length="673" mass="77296">MSEIENSELKEVKSTSKVMENKEIDSENDKNTGILVREEEEAEVPKKKQKLDEKKDEEEQRKKETKAEEFAGKKEIAAGEMQREQCQDKSTCRCSQLEAEAIKDNRQLLEFRVRSRDIDWRQYVQPLDTAVRSGAVYLDRQVDFVGSQRRPVTEANRRELLVCHDMMGNYLEDRHFHSSQKYDDYRFVHWSAVDYFCYFSHEYVTIPPSGWLNAAHRHGVPVVGTFIVEAAGLLEEVLASEESVNRTVEALTRLCEHFGFEGWLVNVEVTVAQRNMPNLYRFVQELTTATESRVSHGRVFWYDSVTESGQLLWQNELNSRNAEFFRRSHGTLINYSWSEGHLERSAEQVRKEQTARHRVFIGLDVFGRNCKGGFQSQQSMESIADKGFSAGIFAPGWSFETLNRFGYNIKNPHGEEQVNSAFLARNESWWARIWPTLATHPYSSLPFFTDFCVGSGRASYERGLRTPGEDHPFFNLSRQSLQPSVPLDRNAVHHFDEAFAGGCSLLVTNYERAFRLFVTDFELTRGVLLLGYAFKINGDVSAATDFDLLLRVTPLRRNDAELYLFCGEYRGAIVAPQRCYLSPLDDVLPRGHAKLPQDTRSLGPGWQVRYYVAKFDGPVRVQDIGLKCQRPAESKAEAQLGAVYVESLYMEDLTDSRTDIPVYGQKMWNEQPV</sequence>
<dbReference type="OrthoDB" id="284473at2759"/>
<keyword evidence="4" id="KW-1185">Reference proteome</keyword>
<dbReference type="Gene3D" id="3.20.20.80">
    <property type="entry name" value="Glycosidases"/>
    <property type="match status" value="1"/>
</dbReference>
<dbReference type="AlphaFoldDB" id="A0A6P4EY47"/>
<protein>
    <submittedName>
        <fullName evidence="5">Cytosolic endo-beta-N-acetylglucosaminidase isoform X1</fullName>
    </submittedName>
</protein>
<gene>
    <name evidence="5" type="primary">LOC108045283</name>
    <name evidence="3" type="synonym">108045283</name>
</gene>
<dbReference type="CDD" id="cd06547">
    <property type="entry name" value="GH85_ENGase"/>
    <property type="match status" value="1"/>
</dbReference>
<dbReference type="Proteomes" id="UP001652680">
    <property type="component" value="Unassembled WGS sequence"/>
</dbReference>
<evidence type="ECO:0000313" key="3">
    <source>
        <dbReference type="EnsemblMetazoa" id="XP_016980048.1"/>
    </source>
</evidence>
<reference evidence="3" key="3">
    <citation type="submission" date="2025-05" db="UniProtKB">
        <authorList>
            <consortium name="EnsemblMetazoa"/>
        </authorList>
    </citation>
    <scope>IDENTIFICATION</scope>
</reference>
<dbReference type="RefSeq" id="XP_016980048.1">
    <property type="nucleotide sequence ID" value="XM_017124559.1"/>
</dbReference>
<dbReference type="Gene3D" id="2.60.120.260">
    <property type="entry name" value="Galactose-binding domain-like"/>
    <property type="match status" value="1"/>
</dbReference>
<dbReference type="Pfam" id="PF03644">
    <property type="entry name" value="Glyco_hydro_85"/>
    <property type="match status" value="1"/>
</dbReference>
<proteinExistence type="predicted"/>
<dbReference type="InterPro" id="IPR032979">
    <property type="entry name" value="ENGase"/>
</dbReference>
<dbReference type="InterPro" id="IPR005201">
    <property type="entry name" value="TIM_ENGase"/>
</dbReference>
<dbReference type="PANTHER" id="PTHR13246">
    <property type="entry name" value="ENDO BETA N-ACETYLGLUCOSAMINIDASE"/>
    <property type="match status" value="1"/>
</dbReference>
<evidence type="ECO:0000313" key="4">
    <source>
        <dbReference type="Proteomes" id="UP001652680"/>
    </source>
</evidence>
<evidence type="ECO:0000313" key="5">
    <source>
        <dbReference type="RefSeq" id="XP_016980048.1"/>
    </source>
</evidence>
<feature type="domain" description="Cytosolic endo-beta-N-acetylglucosaminidase TIM barrel" evidence="2">
    <location>
        <begin position="170"/>
        <end position="457"/>
    </location>
</feature>
<reference evidence="4" key="1">
    <citation type="journal article" date="2021" name="Elife">
        <title>Highly contiguous assemblies of 101 drosophilid genomes.</title>
        <authorList>
            <person name="Kim B.Y."/>
            <person name="Wang J.R."/>
            <person name="Miller D.E."/>
            <person name="Barmina O."/>
            <person name="Delaney E."/>
            <person name="Thompson A."/>
            <person name="Comeault A.A."/>
            <person name="Peede D."/>
            <person name="D'Agostino E.R."/>
            <person name="Pelaez J."/>
            <person name="Aguilar J.M."/>
            <person name="Haji D."/>
            <person name="Matsunaga T."/>
            <person name="Armstrong E.E."/>
            <person name="Zych M."/>
            <person name="Ogawa Y."/>
            <person name="Stamenkovic-Radak M."/>
            <person name="Jelic M."/>
            <person name="Veselinovic M.S."/>
            <person name="Tanaskovic M."/>
            <person name="Eric P."/>
            <person name="Gao J.J."/>
            <person name="Katoh T.K."/>
            <person name="Toda M.J."/>
            <person name="Watabe H."/>
            <person name="Watada M."/>
            <person name="Davis J.S."/>
            <person name="Moyle L.C."/>
            <person name="Manoli G."/>
            <person name="Bertolini E."/>
            <person name="Kostal V."/>
            <person name="Hawley R.S."/>
            <person name="Takahashi A."/>
            <person name="Jones C.D."/>
            <person name="Price D.K."/>
            <person name="Whiteman N."/>
            <person name="Kopp A."/>
            <person name="Matute D.R."/>
            <person name="Petrov D.A."/>
        </authorList>
    </citation>
    <scope>NUCLEOTIDE SEQUENCE [LARGE SCALE GENOMIC DNA]</scope>
</reference>
<dbReference type="PANTHER" id="PTHR13246:SF1">
    <property type="entry name" value="CYTOSOLIC ENDO-BETA-N-ACETYLGLUCOSAMINIDASE"/>
    <property type="match status" value="1"/>
</dbReference>
<dbReference type="GO" id="GO:0005829">
    <property type="term" value="C:cytosol"/>
    <property type="evidence" value="ECO:0007669"/>
    <property type="project" value="UniProtKB-SubCell"/>
</dbReference>
<dbReference type="GO" id="GO:0033925">
    <property type="term" value="F:mannosyl-glycoprotein endo-beta-N-acetylglucosaminidase activity"/>
    <property type="evidence" value="ECO:0007669"/>
    <property type="project" value="UniProtKB-EC"/>
</dbReference>
<reference evidence="5" key="2">
    <citation type="submission" date="2025-04" db="UniProtKB">
        <authorList>
            <consortium name="RefSeq"/>
        </authorList>
    </citation>
    <scope>IDENTIFICATION</scope>
</reference>
<evidence type="ECO:0000259" key="2">
    <source>
        <dbReference type="Pfam" id="PF03644"/>
    </source>
</evidence>
<dbReference type="CTD" id="64772"/>
<organism evidence="5">
    <name type="scientific">Drosophila rhopaloa</name>
    <name type="common">Fruit fly</name>
    <dbReference type="NCBI Taxonomy" id="1041015"/>
    <lineage>
        <taxon>Eukaryota</taxon>
        <taxon>Metazoa</taxon>
        <taxon>Ecdysozoa</taxon>
        <taxon>Arthropoda</taxon>
        <taxon>Hexapoda</taxon>
        <taxon>Insecta</taxon>
        <taxon>Pterygota</taxon>
        <taxon>Neoptera</taxon>
        <taxon>Endopterygota</taxon>
        <taxon>Diptera</taxon>
        <taxon>Brachycera</taxon>
        <taxon>Muscomorpha</taxon>
        <taxon>Ephydroidea</taxon>
        <taxon>Drosophilidae</taxon>
        <taxon>Drosophila</taxon>
        <taxon>Sophophora</taxon>
    </lineage>
</organism>
<accession>A0A6P4EY47</accession>
<feature type="compositionally biased region" description="Basic and acidic residues" evidence="1">
    <location>
        <begin position="7"/>
        <end position="30"/>
    </location>
</feature>
<dbReference type="GeneID" id="108045283"/>
<name>A0A6P4EY47_DRORH</name>
<dbReference type="FunFam" id="2.60.120.260:FF:000211">
    <property type="entry name" value="Cytosolic endobeta-n-acetylglucosaminidase, putative"/>
    <property type="match status" value="1"/>
</dbReference>
<evidence type="ECO:0000256" key="1">
    <source>
        <dbReference type="SAM" id="MobiDB-lite"/>
    </source>
</evidence>
<feature type="region of interest" description="Disordered" evidence="1">
    <location>
        <begin position="1"/>
        <end position="69"/>
    </location>
</feature>
<feature type="compositionally biased region" description="Basic and acidic residues" evidence="1">
    <location>
        <begin position="43"/>
        <end position="69"/>
    </location>
</feature>
<dbReference type="EnsemblMetazoa" id="XM_017124559.2">
    <property type="protein sequence ID" value="XP_016980048.1"/>
    <property type="gene ID" value="LOC108045283"/>
</dbReference>